<evidence type="ECO:0000313" key="2">
    <source>
        <dbReference type="Proteomes" id="UP000276133"/>
    </source>
</evidence>
<sequence length="63" mass="7423">MCHHFNVQCSELASAFRIEALGLKKFCQSIKNFDCQKLMSGYWKVPNEWILQLDEKIILLFNT</sequence>
<proteinExistence type="predicted"/>
<dbReference type="Proteomes" id="UP000276133">
    <property type="component" value="Unassembled WGS sequence"/>
</dbReference>
<dbReference type="AlphaFoldDB" id="A0A3M7T1S4"/>
<keyword evidence="2" id="KW-1185">Reference proteome</keyword>
<name>A0A3M7T1S4_BRAPC</name>
<accession>A0A3M7T1S4</accession>
<evidence type="ECO:0000313" key="1">
    <source>
        <dbReference type="EMBL" id="RNA41907.1"/>
    </source>
</evidence>
<reference evidence="1 2" key="1">
    <citation type="journal article" date="2018" name="Sci. Rep.">
        <title>Genomic signatures of local adaptation to the degree of environmental predictability in rotifers.</title>
        <authorList>
            <person name="Franch-Gras L."/>
            <person name="Hahn C."/>
            <person name="Garcia-Roger E.M."/>
            <person name="Carmona M.J."/>
            <person name="Serra M."/>
            <person name="Gomez A."/>
        </authorList>
    </citation>
    <scope>NUCLEOTIDE SEQUENCE [LARGE SCALE GENOMIC DNA]</scope>
    <source>
        <strain evidence="1">HYR1</strain>
    </source>
</reference>
<dbReference type="EMBL" id="REGN01000439">
    <property type="protein sequence ID" value="RNA41907.1"/>
    <property type="molecule type" value="Genomic_DNA"/>
</dbReference>
<organism evidence="1 2">
    <name type="scientific">Brachionus plicatilis</name>
    <name type="common">Marine rotifer</name>
    <name type="synonym">Brachionus muelleri</name>
    <dbReference type="NCBI Taxonomy" id="10195"/>
    <lineage>
        <taxon>Eukaryota</taxon>
        <taxon>Metazoa</taxon>
        <taxon>Spiralia</taxon>
        <taxon>Gnathifera</taxon>
        <taxon>Rotifera</taxon>
        <taxon>Eurotatoria</taxon>
        <taxon>Monogononta</taxon>
        <taxon>Pseudotrocha</taxon>
        <taxon>Ploima</taxon>
        <taxon>Brachionidae</taxon>
        <taxon>Brachionus</taxon>
    </lineage>
</organism>
<protein>
    <submittedName>
        <fullName evidence="1">Uncharacterized protein</fullName>
    </submittedName>
</protein>
<comment type="caution">
    <text evidence="1">The sequence shown here is derived from an EMBL/GenBank/DDBJ whole genome shotgun (WGS) entry which is preliminary data.</text>
</comment>
<gene>
    <name evidence="1" type="ORF">BpHYR1_032027</name>
</gene>